<dbReference type="EMBL" id="BMHO01000001">
    <property type="protein sequence ID" value="GGD35574.1"/>
    <property type="molecule type" value="Genomic_DNA"/>
</dbReference>
<dbReference type="Proteomes" id="UP000633205">
    <property type="component" value="Unassembled WGS sequence"/>
</dbReference>
<feature type="transmembrane region" description="Helical" evidence="8">
    <location>
        <begin position="102"/>
        <end position="119"/>
    </location>
</feature>
<evidence type="ECO:0000256" key="6">
    <source>
        <dbReference type="ARBA" id="ARBA00022989"/>
    </source>
</evidence>
<feature type="transmembrane region" description="Helical" evidence="8">
    <location>
        <begin position="171"/>
        <end position="190"/>
    </location>
</feature>
<reference evidence="9" key="1">
    <citation type="journal article" date="2014" name="Int. J. Syst. Evol. Microbiol.">
        <title>Complete genome sequence of Corynebacterium casei LMG S-19264T (=DSM 44701T), isolated from a smear-ripened cheese.</title>
        <authorList>
            <consortium name="US DOE Joint Genome Institute (JGI-PGF)"/>
            <person name="Walter F."/>
            <person name="Albersmeier A."/>
            <person name="Kalinowski J."/>
            <person name="Ruckert C."/>
        </authorList>
    </citation>
    <scope>NUCLEOTIDE SEQUENCE</scope>
    <source>
        <strain evidence="9">CGMCC 1.15152</strain>
    </source>
</reference>
<evidence type="ECO:0000313" key="10">
    <source>
        <dbReference type="Proteomes" id="UP000633205"/>
    </source>
</evidence>
<dbReference type="AlphaFoldDB" id="A0A917DFA5"/>
<evidence type="ECO:0000256" key="7">
    <source>
        <dbReference type="ARBA" id="ARBA00023136"/>
    </source>
</evidence>
<accession>A0A917DFA5</accession>
<dbReference type="GO" id="GO:0005886">
    <property type="term" value="C:plasma membrane"/>
    <property type="evidence" value="ECO:0007669"/>
    <property type="project" value="UniProtKB-SubCell"/>
</dbReference>
<evidence type="ECO:0000256" key="3">
    <source>
        <dbReference type="ARBA" id="ARBA00022448"/>
    </source>
</evidence>
<keyword evidence="10" id="KW-1185">Reference proteome</keyword>
<proteinExistence type="inferred from homology"/>
<evidence type="ECO:0000313" key="9">
    <source>
        <dbReference type="EMBL" id="GGD35574.1"/>
    </source>
</evidence>
<comment type="caution">
    <text evidence="9">The sequence shown here is derived from an EMBL/GenBank/DDBJ whole genome shotgun (WGS) entry which is preliminary data.</text>
</comment>
<evidence type="ECO:0000256" key="8">
    <source>
        <dbReference type="RuleBase" id="RU363041"/>
    </source>
</evidence>
<dbReference type="InterPro" id="IPR052017">
    <property type="entry name" value="TSUP"/>
</dbReference>
<gene>
    <name evidence="9" type="ORF">GCM10010915_15180</name>
</gene>
<comment type="similarity">
    <text evidence="2 8">Belongs to the 4-toluene sulfonate uptake permease (TSUP) (TC 2.A.102) family.</text>
</comment>
<keyword evidence="6 8" id="KW-1133">Transmembrane helix</keyword>
<reference evidence="9" key="2">
    <citation type="submission" date="2020-09" db="EMBL/GenBank/DDBJ databases">
        <authorList>
            <person name="Sun Q."/>
            <person name="Zhou Y."/>
        </authorList>
    </citation>
    <scope>NUCLEOTIDE SEQUENCE</scope>
    <source>
        <strain evidence="9">CGMCC 1.15152</strain>
    </source>
</reference>
<dbReference type="InterPro" id="IPR002781">
    <property type="entry name" value="TM_pro_TauE-like"/>
</dbReference>
<evidence type="ECO:0000256" key="1">
    <source>
        <dbReference type="ARBA" id="ARBA00004651"/>
    </source>
</evidence>
<organism evidence="9 10">
    <name type="scientific">Microbacterium faecale</name>
    <dbReference type="NCBI Taxonomy" id="1804630"/>
    <lineage>
        <taxon>Bacteria</taxon>
        <taxon>Bacillati</taxon>
        <taxon>Actinomycetota</taxon>
        <taxon>Actinomycetes</taxon>
        <taxon>Micrococcales</taxon>
        <taxon>Microbacteriaceae</taxon>
        <taxon>Microbacterium</taxon>
    </lineage>
</organism>
<feature type="transmembrane region" description="Helical" evidence="8">
    <location>
        <begin position="230"/>
        <end position="247"/>
    </location>
</feature>
<protein>
    <recommendedName>
        <fullName evidence="8">Probable membrane transporter protein</fullName>
    </recommendedName>
</protein>
<feature type="transmembrane region" description="Helical" evidence="8">
    <location>
        <begin position="202"/>
        <end position="223"/>
    </location>
</feature>
<dbReference type="PANTHER" id="PTHR30269:SF23">
    <property type="entry name" value="MEMBRANE TRANSPORTER PROTEIN YDHB-RELATED"/>
    <property type="match status" value="1"/>
</dbReference>
<evidence type="ECO:0000256" key="5">
    <source>
        <dbReference type="ARBA" id="ARBA00022692"/>
    </source>
</evidence>
<keyword evidence="5 8" id="KW-0812">Transmembrane</keyword>
<name>A0A917DFA5_9MICO</name>
<dbReference type="PANTHER" id="PTHR30269">
    <property type="entry name" value="TRANSMEMBRANE PROTEIN YFCA"/>
    <property type="match status" value="1"/>
</dbReference>
<keyword evidence="4 8" id="KW-1003">Cell membrane</keyword>
<feature type="transmembrane region" description="Helical" evidence="8">
    <location>
        <begin position="79"/>
        <end position="96"/>
    </location>
</feature>
<keyword evidence="7 8" id="KW-0472">Membrane</keyword>
<sequence length="248" mass="26452">MTLPELAPIAWAALAFAAMTVGASKTGLPGANTLGIALFAAVMPARESTGAMLLLLLVGDVFALALYRRHADLRSLVRLAPSVIIGLIVGAAFLAFVDDVWVKRSIGVVLLALIALTMWRRRIEQEQRRVPGGRGAVIGYGSLGGFTTMVANAGGPVMSMYFLASRFEMKAFLGTAAWFFAIVNVAKLPFSIGLGLITVETVWLDLVLLLPLVIGAAIGRLVIRRVSQAVFERIVVILTVVGAIYLLF</sequence>
<feature type="transmembrane region" description="Helical" evidence="8">
    <location>
        <begin position="49"/>
        <end position="67"/>
    </location>
</feature>
<keyword evidence="3" id="KW-0813">Transport</keyword>
<comment type="subcellular location">
    <subcellularLocation>
        <location evidence="1 8">Cell membrane</location>
        <topology evidence="1 8">Multi-pass membrane protein</topology>
    </subcellularLocation>
</comment>
<evidence type="ECO:0000256" key="4">
    <source>
        <dbReference type="ARBA" id="ARBA00022475"/>
    </source>
</evidence>
<dbReference type="Pfam" id="PF01925">
    <property type="entry name" value="TauE"/>
    <property type="match status" value="1"/>
</dbReference>
<evidence type="ECO:0000256" key="2">
    <source>
        <dbReference type="ARBA" id="ARBA00009142"/>
    </source>
</evidence>